<dbReference type="Proteomes" id="UP000818624">
    <property type="component" value="Chromosome 2"/>
</dbReference>
<feature type="transmembrane region" description="Helical" evidence="2">
    <location>
        <begin position="202"/>
        <end position="228"/>
    </location>
</feature>
<sequence length="688" mass="75368">MPDDAADPAPAHAAPVDASDGGTGARAADENVVTLHIASDDASDTSDPLPADDEDGAEPTTLYLWDEDSDADDTAPPTPRPRARNLFAPTQALPTVANWWRTLLIGSAAPGTLSVGHVAMNLLGSSLHPGVLLAMPVYFTRAGVVPGMIVAVFVAVLAAFGAALWITLGRYVGGTTIEAITARAFGVHTQWRRNLGLGMSSAVLIIYCTGAAVVGYHAMTDLLLQVFFHYVRPGHLLHDRAFVTLFIGGVMTLPLLVSATPKRNMIQIQSWTMVLCYPVVVALLYAHTDDWEAPTPPAHTDTVPMPRLHDYAWPWASTAMLPLLMLSALPAQILAHSRSLRRKTVYDSNVRAFALAQLIQTASMLVIVYVLGADLGMVGSEQLGRGLHANFFDSLPFDDDHVNGARMLFAMMLAAHLCVCLASARSSWSRLLNLLNVHPLRNVQPPTPQRQASTPSRFMSRASSFASPRWLPPPMRSSGLHLPPLDAGAALEERAWRRFRFLRGSLSGIVLWVITAGIAYFSGVGGVFRLNEKEGEELRFLRSVEIIGILGAIVGFLLPAVLWLVLFRIRRPRAILVFQSDSMRRRLSQYLLSPLSALIPVAREEETHTLLPHDEEEEAHDAHGAIPSHENEEGPSTRDEATLILLARKERALQRQTREYVGRNTHTDVGYGRNSLWSQCCFRLACFW</sequence>
<feature type="transmembrane region" description="Helical" evidence="2">
    <location>
        <begin position="506"/>
        <end position="526"/>
    </location>
</feature>
<feature type="transmembrane region" description="Helical" evidence="2">
    <location>
        <begin position="240"/>
        <end position="259"/>
    </location>
</feature>
<dbReference type="PANTHER" id="PTHR22950:SF671">
    <property type="entry name" value="CHROMOSOME UNDETERMINED SCAFFOLD_75, WHOLE GENOME SHOTGUN SEQUENCE"/>
    <property type="match status" value="1"/>
</dbReference>
<feature type="region of interest" description="Disordered" evidence="1">
    <location>
        <begin position="1"/>
        <end position="85"/>
    </location>
</feature>
<keyword evidence="2" id="KW-0812">Transmembrane</keyword>
<evidence type="ECO:0000256" key="2">
    <source>
        <dbReference type="SAM" id="Phobius"/>
    </source>
</evidence>
<keyword evidence="4" id="KW-1185">Reference proteome</keyword>
<dbReference type="EMBL" id="CP046235">
    <property type="protein sequence ID" value="WFD47686.1"/>
    <property type="molecule type" value="Genomic_DNA"/>
</dbReference>
<gene>
    <name evidence="3" type="ORF">GLX27_002342</name>
</gene>
<feature type="transmembrane region" description="Helical" evidence="2">
    <location>
        <begin position="404"/>
        <end position="424"/>
    </location>
</feature>
<evidence type="ECO:0000313" key="3">
    <source>
        <dbReference type="EMBL" id="WFD47686.1"/>
    </source>
</evidence>
<name>A0ABY8EQ38_MALFU</name>
<feature type="transmembrane region" description="Helical" evidence="2">
    <location>
        <begin position="144"/>
        <end position="168"/>
    </location>
</feature>
<feature type="transmembrane region" description="Helical" evidence="2">
    <location>
        <begin position="352"/>
        <end position="372"/>
    </location>
</feature>
<feature type="transmembrane region" description="Helical" evidence="2">
    <location>
        <begin position="546"/>
        <end position="566"/>
    </location>
</feature>
<keyword evidence="2" id="KW-0472">Membrane</keyword>
<keyword evidence="2" id="KW-1133">Transmembrane helix</keyword>
<protein>
    <recommendedName>
        <fullName evidence="5">Amino acid transporter transmembrane domain-containing protein</fullName>
    </recommendedName>
</protein>
<feature type="region of interest" description="Disordered" evidence="1">
    <location>
        <begin position="616"/>
        <end position="637"/>
    </location>
</feature>
<evidence type="ECO:0000313" key="4">
    <source>
        <dbReference type="Proteomes" id="UP000818624"/>
    </source>
</evidence>
<feature type="transmembrane region" description="Helical" evidence="2">
    <location>
        <begin position="271"/>
        <end position="288"/>
    </location>
</feature>
<dbReference type="PANTHER" id="PTHR22950">
    <property type="entry name" value="AMINO ACID TRANSPORTER"/>
    <property type="match status" value="1"/>
</dbReference>
<organism evidence="3 4">
    <name type="scientific">Malassezia furfur</name>
    <name type="common">Pityriasis versicolor infection agent</name>
    <name type="synonym">Pityrosporum furfur</name>
    <dbReference type="NCBI Taxonomy" id="55194"/>
    <lineage>
        <taxon>Eukaryota</taxon>
        <taxon>Fungi</taxon>
        <taxon>Dikarya</taxon>
        <taxon>Basidiomycota</taxon>
        <taxon>Ustilaginomycotina</taxon>
        <taxon>Malasseziomycetes</taxon>
        <taxon>Malasseziales</taxon>
        <taxon>Malasseziaceae</taxon>
        <taxon>Malassezia</taxon>
    </lineage>
</organism>
<feature type="compositionally biased region" description="Low complexity" evidence="1">
    <location>
        <begin position="7"/>
        <end position="18"/>
    </location>
</feature>
<evidence type="ECO:0000256" key="1">
    <source>
        <dbReference type="SAM" id="MobiDB-lite"/>
    </source>
</evidence>
<proteinExistence type="predicted"/>
<accession>A0ABY8EQ38</accession>
<feature type="transmembrane region" description="Helical" evidence="2">
    <location>
        <begin position="312"/>
        <end position="331"/>
    </location>
</feature>
<reference evidence="3 4" key="1">
    <citation type="journal article" date="2020" name="Elife">
        <title>Loss of centromere function drives karyotype evolution in closely related Malassezia species.</title>
        <authorList>
            <person name="Sankaranarayanan S.R."/>
            <person name="Ianiri G."/>
            <person name="Coelho M.A."/>
            <person name="Reza M.H."/>
            <person name="Thimmappa B.C."/>
            <person name="Ganguly P."/>
            <person name="Vadnala R.N."/>
            <person name="Sun S."/>
            <person name="Siddharthan R."/>
            <person name="Tellgren-Roth C."/>
            <person name="Dawson T.L."/>
            <person name="Heitman J."/>
            <person name="Sanyal K."/>
        </authorList>
    </citation>
    <scope>NUCLEOTIDE SEQUENCE [LARGE SCALE GENOMIC DNA]</scope>
    <source>
        <strain evidence="3">CBS14141</strain>
    </source>
</reference>
<evidence type="ECO:0008006" key="5">
    <source>
        <dbReference type="Google" id="ProtNLM"/>
    </source>
</evidence>